<dbReference type="RefSeq" id="WP_151621749.1">
    <property type="nucleotide sequence ID" value="NZ_WBXO01000015.1"/>
</dbReference>
<accession>A0A6I0EU19</accession>
<reference evidence="1 2" key="1">
    <citation type="submission" date="2019-10" db="EMBL/GenBank/DDBJ databases">
        <title>Whole-genome sequence of the extremophile Heliorestis acidaminivorans DSM 24790.</title>
        <authorList>
            <person name="Kyndt J.A."/>
            <person name="Meyer T.E."/>
        </authorList>
    </citation>
    <scope>NUCLEOTIDE SEQUENCE [LARGE SCALE GENOMIC DNA]</scope>
    <source>
        <strain evidence="1 2">DSM 24790</strain>
    </source>
</reference>
<name>A0A6I0EU19_9FIRM</name>
<keyword evidence="2" id="KW-1185">Reference proteome</keyword>
<dbReference type="Proteomes" id="UP000468766">
    <property type="component" value="Unassembled WGS sequence"/>
</dbReference>
<sequence>MKIEQIQERLEQLRATTPIISGMKYEYELIEENQRVNLYIENDHYSYTISAEENLLCGYAMRYDYLTFDFPEGELNEETWTKIINEITSFEEEV</sequence>
<evidence type="ECO:0000313" key="2">
    <source>
        <dbReference type="Proteomes" id="UP000468766"/>
    </source>
</evidence>
<protein>
    <submittedName>
        <fullName evidence="1">Uncharacterized protein</fullName>
    </submittedName>
</protein>
<dbReference type="EMBL" id="WBXO01000015">
    <property type="protein sequence ID" value="KAB2951071.1"/>
    <property type="molecule type" value="Genomic_DNA"/>
</dbReference>
<dbReference type="AlphaFoldDB" id="A0A6I0EU19"/>
<comment type="caution">
    <text evidence="1">The sequence shown here is derived from an EMBL/GenBank/DDBJ whole genome shotgun (WGS) entry which is preliminary data.</text>
</comment>
<evidence type="ECO:0000313" key="1">
    <source>
        <dbReference type="EMBL" id="KAB2951071.1"/>
    </source>
</evidence>
<dbReference type="OrthoDB" id="2083015at2"/>
<gene>
    <name evidence="1" type="ORF">F9B85_13480</name>
</gene>
<organism evidence="1 2">
    <name type="scientific">Heliorestis acidaminivorans</name>
    <dbReference type="NCBI Taxonomy" id="553427"/>
    <lineage>
        <taxon>Bacteria</taxon>
        <taxon>Bacillati</taxon>
        <taxon>Bacillota</taxon>
        <taxon>Clostridia</taxon>
        <taxon>Eubacteriales</taxon>
        <taxon>Heliobacteriaceae</taxon>
        <taxon>Heliorestis</taxon>
    </lineage>
</organism>
<proteinExistence type="predicted"/>